<dbReference type="STRING" id="1122195.SAMN02745164_00505"/>
<gene>
    <name evidence="1" type="ORF">SAMN02745164_00505</name>
</gene>
<accession>A0A1M4TTP9</accession>
<dbReference type="OrthoDB" id="9771580at2"/>
<protein>
    <submittedName>
        <fullName evidence="1">Phage uncharacterized protein (Putative large terminase), C-terminal domain-containing protein</fullName>
    </submittedName>
</protein>
<evidence type="ECO:0000313" key="1">
    <source>
        <dbReference type="EMBL" id="SHE47764.1"/>
    </source>
</evidence>
<dbReference type="EMBL" id="FQUI01000005">
    <property type="protein sequence ID" value="SHE47764.1"/>
    <property type="molecule type" value="Genomic_DNA"/>
</dbReference>
<dbReference type="NCBIfam" id="TIGR01630">
    <property type="entry name" value="psiM2_ORF9"/>
    <property type="match status" value="1"/>
</dbReference>
<keyword evidence="2" id="KW-1185">Reference proteome</keyword>
<dbReference type="RefSeq" id="WP_072863125.1">
    <property type="nucleotide sequence ID" value="NZ_FQUI01000005.1"/>
</dbReference>
<evidence type="ECO:0000313" key="2">
    <source>
        <dbReference type="Proteomes" id="UP000184334"/>
    </source>
</evidence>
<dbReference type="Pfam" id="PF03237">
    <property type="entry name" value="Terminase_6N"/>
    <property type="match status" value="1"/>
</dbReference>
<name>A0A1M4TTP9_MARH1</name>
<dbReference type="InterPro" id="IPR006517">
    <property type="entry name" value="Phage_terminase_lsu-like_C"/>
</dbReference>
<dbReference type="Proteomes" id="UP000184334">
    <property type="component" value="Unassembled WGS sequence"/>
</dbReference>
<dbReference type="Gene3D" id="3.30.420.240">
    <property type="match status" value="1"/>
</dbReference>
<proteinExistence type="predicted"/>
<dbReference type="AlphaFoldDB" id="A0A1M4TTP9"/>
<organism evidence="1 2">
    <name type="scientific">Marinitoga hydrogenitolerans (strain DSM 16785 / JCM 12826 / AT1271)</name>
    <dbReference type="NCBI Taxonomy" id="1122195"/>
    <lineage>
        <taxon>Bacteria</taxon>
        <taxon>Thermotogati</taxon>
        <taxon>Thermotogota</taxon>
        <taxon>Thermotogae</taxon>
        <taxon>Petrotogales</taxon>
        <taxon>Petrotogaceae</taxon>
        <taxon>Marinitoga</taxon>
    </lineage>
</organism>
<comment type="caution">
    <text evidence="1">The sequence shown here is derived from an EMBL/GenBank/DDBJ whole genome shotgun (WGS) entry which is preliminary data.</text>
</comment>
<sequence length="458" mass="53799">MPKKYYINKNKILSRYFKNNFYAFLKYDGSGYWKDGKHLIFLAKKLEEVAQGKIKKLMVFMPPRHGKSELISKKFPAWFLGKYPNKEIIITAYSAELAYDFSRIARETMRRHESLFDVKLDKRTQAVQHWGIENTRGGLMAAGVGGPITGRGFHIGIIDDPIKNREEANSETIRNKIWDWYRSTFRTRAYPNSSIILVLTRWHENDLAGRLLAEQKEEWDIIELPAIAEENDILGRKKGEPLWPERYSYEELMRIKKDIGTYEWLSLYQQHPTALDGNIFKKEWLQYVDNYPKGLRIYQTVDLAISKKENSDYSVILTFGIDKNKNVFILDLYVDHIDFPQQIEQIQFYYNKWKPLRIGIESIQYQAALTQYFKAKTVIPVKSLKPVTDKVTRAMRITPHFENNKVFILRHLNKLSLLEEQLISFPNGKHDDIVDTIAYIFEFLNVGGIVKTGKYDLR</sequence>
<reference evidence="1" key="1">
    <citation type="submission" date="2016-11" db="EMBL/GenBank/DDBJ databases">
        <authorList>
            <person name="Varghese N."/>
            <person name="Submissions S."/>
        </authorList>
    </citation>
    <scope>NUCLEOTIDE SEQUENCE [LARGE SCALE GENOMIC DNA]</scope>
    <source>
        <strain evidence="1">DSM 16785</strain>
    </source>
</reference>